<proteinExistence type="predicted"/>
<feature type="region of interest" description="Disordered" evidence="1">
    <location>
        <begin position="109"/>
        <end position="150"/>
    </location>
</feature>
<feature type="compositionally biased region" description="Acidic residues" evidence="1">
    <location>
        <begin position="118"/>
        <end position="127"/>
    </location>
</feature>
<sequence length="498" mass="56262">MSRKIGIYFWPLSNSIDWKLKWRSTQPQHRRYLLFRDEWDIKVVVLASGKEPEPNLFSDIPDVDVPDIVPDVVDVDPDVVVPDVVVVPDIVVPAVAVVDVVDQSQNRNNDLLFFGPDNDSDNNDDGSSDDRENKEEGEIPAPAHGSVPDHKYKVHGVSSLGQKIVTLDSWPSTFQVILLRLRINPPIPWHEDKWLCQFEPGKHNMNIPKQTLFRISFHFSPEFVDEGSNDCHPYKLALHAAYNYLIGIHPTTFFKLFSPFFDFSPTKRDLIHNHSYWSYLKIKSEGLIVAATSNWIGGGDSIYVISLKGEAMVKQWYLLGLYDAISVLQLFRQSPAGGELGVLEAPLKSVCGQQGKHQAGALNPLGSCPHHHVFKSSDYQKYEQARDKMLHSNVNVGRAALMWGGIIWQLVKDMVHIKKVTDGPTHTCGQTGASFGQFNGHFLCNKVLEVDEEELIIGVYKIPSCRPNQGAHMSWWPKMSTWLTGKMNHGFWSDDDEN</sequence>
<name>A0A4S8MMV1_DENBC</name>
<keyword evidence="3" id="KW-1185">Reference proteome</keyword>
<feature type="compositionally biased region" description="Basic and acidic residues" evidence="1">
    <location>
        <begin position="128"/>
        <end position="137"/>
    </location>
</feature>
<dbReference type="OrthoDB" id="3270336at2759"/>
<reference evidence="2 3" key="1">
    <citation type="journal article" date="2019" name="Nat. Ecol. Evol.">
        <title>Megaphylogeny resolves global patterns of mushroom evolution.</title>
        <authorList>
            <person name="Varga T."/>
            <person name="Krizsan K."/>
            <person name="Foldi C."/>
            <person name="Dima B."/>
            <person name="Sanchez-Garcia M."/>
            <person name="Sanchez-Ramirez S."/>
            <person name="Szollosi G.J."/>
            <person name="Szarkandi J.G."/>
            <person name="Papp V."/>
            <person name="Albert L."/>
            <person name="Andreopoulos W."/>
            <person name="Angelini C."/>
            <person name="Antonin V."/>
            <person name="Barry K.W."/>
            <person name="Bougher N.L."/>
            <person name="Buchanan P."/>
            <person name="Buyck B."/>
            <person name="Bense V."/>
            <person name="Catcheside P."/>
            <person name="Chovatia M."/>
            <person name="Cooper J."/>
            <person name="Damon W."/>
            <person name="Desjardin D."/>
            <person name="Finy P."/>
            <person name="Geml J."/>
            <person name="Haridas S."/>
            <person name="Hughes K."/>
            <person name="Justo A."/>
            <person name="Karasinski D."/>
            <person name="Kautmanova I."/>
            <person name="Kiss B."/>
            <person name="Kocsube S."/>
            <person name="Kotiranta H."/>
            <person name="LaButti K.M."/>
            <person name="Lechner B.E."/>
            <person name="Liimatainen K."/>
            <person name="Lipzen A."/>
            <person name="Lukacs Z."/>
            <person name="Mihaltcheva S."/>
            <person name="Morgado L.N."/>
            <person name="Niskanen T."/>
            <person name="Noordeloos M.E."/>
            <person name="Ohm R.A."/>
            <person name="Ortiz-Santana B."/>
            <person name="Ovrebo C."/>
            <person name="Racz N."/>
            <person name="Riley R."/>
            <person name="Savchenko A."/>
            <person name="Shiryaev A."/>
            <person name="Soop K."/>
            <person name="Spirin V."/>
            <person name="Szebenyi C."/>
            <person name="Tomsovsky M."/>
            <person name="Tulloss R.E."/>
            <person name="Uehling J."/>
            <person name="Grigoriev I.V."/>
            <person name="Vagvolgyi C."/>
            <person name="Papp T."/>
            <person name="Martin F.M."/>
            <person name="Miettinen O."/>
            <person name="Hibbett D.S."/>
            <person name="Nagy L.G."/>
        </authorList>
    </citation>
    <scope>NUCLEOTIDE SEQUENCE [LARGE SCALE GENOMIC DNA]</scope>
    <source>
        <strain evidence="2 3">CBS 962.96</strain>
    </source>
</reference>
<evidence type="ECO:0000256" key="1">
    <source>
        <dbReference type="SAM" id="MobiDB-lite"/>
    </source>
</evidence>
<organism evidence="2 3">
    <name type="scientific">Dendrothele bispora (strain CBS 962.96)</name>
    <dbReference type="NCBI Taxonomy" id="1314807"/>
    <lineage>
        <taxon>Eukaryota</taxon>
        <taxon>Fungi</taxon>
        <taxon>Dikarya</taxon>
        <taxon>Basidiomycota</taxon>
        <taxon>Agaricomycotina</taxon>
        <taxon>Agaricomycetes</taxon>
        <taxon>Agaricomycetidae</taxon>
        <taxon>Agaricales</taxon>
        <taxon>Agaricales incertae sedis</taxon>
        <taxon>Dendrothele</taxon>
    </lineage>
</organism>
<accession>A0A4S8MMV1</accession>
<gene>
    <name evidence="2" type="ORF">K435DRAFT_851206</name>
</gene>
<dbReference type="EMBL" id="ML179059">
    <property type="protein sequence ID" value="THV04205.1"/>
    <property type="molecule type" value="Genomic_DNA"/>
</dbReference>
<evidence type="ECO:0000313" key="2">
    <source>
        <dbReference type="EMBL" id="THV04205.1"/>
    </source>
</evidence>
<evidence type="ECO:0000313" key="3">
    <source>
        <dbReference type="Proteomes" id="UP000297245"/>
    </source>
</evidence>
<dbReference type="AlphaFoldDB" id="A0A4S8MMV1"/>
<protein>
    <submittedName>
        <fullName evidence="2">Uncharacterized protein</fullName>
    </submittedName>
</protein>
<dbReference type="Proteomes" id="UP000297245">
    <property type="component" value="Unassembled WGS sequence"/>
</dbReference>